<sequence length="295" mass="34581">MHDKLTSGEIFGEVASKIHVIEFQKRGLPQAHFLIILKPHSKLLTLEAYDGVVCAELPDQTIDPYVCSLVVRHIVHGPYGDLNQSNVCMKDGRCKNHCSKYFSEYTTHGTGSYLIYRRRNVKRTAKVRGKILDNRWVIPYNPTLLLFFNCHINVEIYCDIRAVKYLYKYVHKGHEKVMFRIAFDVPSTDIDETATFQNARSVSQVKVAWRIFGFSLHGIFPAVQQLQVHMPNFQTIYFDDDADLEKLLWDERQKHTMISEFFRINQMDNEARRLNLLYKEFPILCMRYSNEDMDT</sequence>
<dbReference type="Proteomes" id="UP001454036">
    <property type="component" value="Unassembled WGS sequence"/>
</dbReference>
<proteinExistence type="predicted"/>
<gene>
    <name evidence="1" type="ORF">LIER_32382</name>
</gene>
<comment type="caution">
    <text evidence="1">The sequence shown here is derived from an EMBL/GenBank/DDBJ whole genome shotgun (WGS) entry which is preliminary data.</text>
</comment>
<organism evidence="1 2">
    <name type="scientific">Lithospermum erythrorhizon</name>
    <name type="common">Purple gromwell</name>
    <name type="synonym">Lithospermum officinale var. erythrorhizon</name>
    <dbReference type="NCBI Taxonomy" id="34254"/>
    <lineage>
        <taxon>Eukaryota</taxon>
        <taxon>Viridiplantae</taxon>
        <taxon>Streptophyta</taxon>
        <taxon>Embryophyta</taxon>
        <taxon>Tracheophyta</taxon>
        <taxon>Spermatophyta</taxon>
        <taxon>Magnoliopsida</taxon>
        <taxon>eudicotyledons</taxon>
        <taxon>Gunneridae</taxon>
        <taxon>Pentapetalae</taxon>
        <taxon>asterids</taxon>
        <taxon>lamiids</taxon>
        <taxon>Boraginales</taxon>
        <taxon>Boraginaceae</taxon>
        <taxon>Boraginoideae</taxon>
        <taxon>Lithospermeae</taxon>
        <taxon>Lithospermum</taxon>
    </lineage>
</organism>
<evidence type="ECO:0000313" key="1">
    <source>
        <dbReference type="EMBL" id="GAA0185094.1"/>
    </source>
</evidence>
<dbReference type="EMBL" id="BAABME010012415">
    <property type="protein sequence ID" value="GAA0185094.1"/>
    <property type="molecule type" value="Genomic_DNA"/>
</dbReference>
<evidence type="ECO:0008006" key="3">
    <source>
        <dbReference type="Google" id="ProtNLM"/>
    </source>
</evidence>
<keyword evidence="2" id="KW-1185">Reference proteome</keyword>
<reference evidence="1 2" key="1">
    <citation type="submission" date="2024-01" db="EMBL/GenBank/DDBJ databases">
        <title>The complete chloroplast genome sequence of Lithospermum erythrorhizon: insights into the phylogenetic relationship among Boraginaceae species and the maternal lineages of purple gromwells.</title>
        <authorList>
            <person name="Okada T."/>
            <person name="Watanabe K."/>
        </authorList>
    </citation>
    <scope>NUCLEOTIDE SEQUENCE [LARGE SCALE GENOMIC DNA]</scope>
</reference>
<evidence type="ECO:0000313" key="2">
    <source>
        <dbReference type="Proteomes" id="UP001454036"/>
    </source>
</evidence>
<protein>
    <recommendedName>
        <fullName evidence="3">Helitron helicase-like domain-containing protein</fullName>
    </recommendedName>
</protein>
<name>A0AAV3RUM0_LITER</name>
<dbReference type="AlphaFoldDB" id="A0AAV3RUM0"/>
<accession>A0AAV3RUM0</accession>
<dbReference type="PANTHER" id="PTHR10492:SF100">
    <property type="entry name" value="ATP-DEPENDENT DNA HELICASE"/>
    <property type="match status" value="1"/>
</dbReference>
<dbReference type="PANTHER" id="PTHR10492">
    <property type="match status" value="1"/>
</dbReference>